<proteinExistence type="predicted"/>
<reference evidence="1" key="1">
    <citation type="submission" date="2022-11" db="EMBL/GenBank/DDBJ databases">
        <authorList>
            <person name="Hyden B.L."/>
            <person name="Feng K."/>
            <person name="Yates T."/>
            <person name="Jawdy S."/>
            <person name="Smart L.B."/>
            <person name="Muchero W."/>
        </authorList>
    </citation>
    <scope>NUCLEOTIDE SEQUENCE</scope>
    <source>
        <tissue evidence="1">Shoot tip</tissue>
    </source>
</reference>
<keyword evidence="2" id="KW-1185">Reference proteome</keyword>
<organism evidence="1 2">
    <name type="scientific">Salix purpurea</name>
    <name type="common">Purple osier willow</name>
    <dbReference type="NCBI Taxonomy" id="77065"/>
    <lineage>
        <taxon>Eukaryota</taxon>
        <taxon>Viridiplantae</taxon>
        <taxon>Streptophyta</taxon>
        <taxon>Embryophyta</taxon>
        <taxon>Tracheophyta</taxon>
        <taxon>Spermatophyta</taxon>
        <taxon>Magnoliopsida</taxon>
        <taxon>eudicotyledons</taxon>
        <taxon>Gunneridae</taxon>
        <taxon>Pentapetalae</taxon>
        <taxon>rosids</taxon>
        <taxon>fabids</taxon>
        <taxon>Malpighiales</taxon>
        <taxon>Salicaceae</taxon>
        <taxon>Saliceae</taxon>
        <taxon>Salix</taxon>
    </lineage>
</organism>
<evidence type="ECO:0000313" key="2">
    <source>
        <dbReference type="Proteomes" id="UP001151532"/>
    </source>
</evidence>
<accession>A0A9Q0PFM5</accession>
<gene>
    <name evidence="1" type="ORF">OIU79_016605</name>
</gene>
<dbReference type="Proteomes" id="UP001151532">
    <property type="component" value="Chromosome 2"/>
</dbReference>
<reference evidence="1" key="2">
    <citation type="journal article" date="2023" name="Int. J. Mol. Sci.">
        <title>De Novo Assembly and Annotation of 11 Diverse Shrub Willow (Salix) Genomes Reveals Novel Gene Organization in Sex-Linked Regions.</title>
        <authorList>
            <person name="Hyden B."/>
            <person name="Feng K."/>
            <person name="Yates T.B."/>
            <person name="Jawdy S."/>
            <person name="Cereghino C."/>
            <person name="Smart L.B."/>
            <person name="Muchero W."/>
        </authorList>
    </citation>
    <scope>NUCLEOTIDE SEQUENCE</scope>
    <source>
        <tissue evidence="1">Shoot tip</tissue>
    </source>
</reference>
<comment type="caution">
    <text evidence="1">The sequence shown here is derived from an EMBL/GenBank/DDBJ whole genome shotgun (WGS) entry which is preliminary data.</text>
</comment>
<protein>
    <submittedName>
        <fullName evidence="1">Uncharacterized protein</fullName>
    </submittedName>
</protein>
<dbReference type="AlphaFoldDB" id="A0A9Q0PFM5"/>
<name>A0A9Q0PFM5_SALPP</name>
<sequence>MKSRFRVSRTIRNNPSILTSMIPDDIIRCSISKGSFLPPLAASMRIRAREPPSKAGSGRRFITARLILSTAANW</sequence>
<dbReference type="EMBL" id="JAPFFK010000019">
    <property type="protein sequence ID" value="KAJ6686894.1"/>
    <property type="molecule type" value="Genomic_DNA"/>
</dbReference>
<evidence type="ECO:0000313" key="1">
    <source>
        <dbReference type="EMBL" id="KAJ6686894.1"/>
    </source>
</evidence>